<dbReference type="EMBL" id="CP043732">
    <property type="protein sequence ID" value="QMU97829.1"/>
    <property type="molecule type" value="Genomic_DNA"/>
</dbReference>
<organism evidence="2 3">
    <name type="scientific">Microbacterium esteraromaticum</name>
    <dbReference type="NCBI Taxonomy" id="57043"/>
    <lineage>
        <taxon>Bacteria</taxon>
        <taxon>Bacillati</taxon>
        <taxon>Actinomycetota</taxon>
        <taxon>Actinomycetes</taxon>
        <taxon>Micrococcales</taxon>
        <taxon>Microbacteriaceae</taxon>
        <taxon>Microbacterium</taxon>
    </lineage>
</organism>
<protein>
    <submittedName>
        <fullName evidence="2">Uncharacterized protein</fullName>
    </submittedName>
</protein>
<name>A0A7D8AKM2_9MICO</name>
<dbReference type="Proteomes" id="UP000515708">
    <property type="component" value="Chromosome"/>
</dbReference>
<gene>
    <name evidence="2" type="ORF">FVO59_11890</name>
</gene>
<dbReference type="RefSeq" id="WP_182252833.1">
    <property type="nucleotide sequence ID" value="NZ_CP043732.1"/>
</dbReference>
<feature type="compositionally biased region" description="Low complexity" evidence="1">
    <location>
        <begin position="148"/>
        <end position="158"/>
    </location>
</feature>
<accession>A0A7D8AKM2</accession>
<evidence type="ECO:0000313" key="3">
    <source>
        <dbReference type="Proteomes" id="UP000515708"/>
    </source>
</evidence>
<sequence length="164" mass="18367">MTELSDAMRRLTDTWTMRVSVGDGDRDQHFPPLVDMLRSRIVPDGNQTGGGSAVNTRNVLDVKSLDLLTHIQDVARAWLQEWRIVATGELKTDLRSYWGHLNTLHNTDAMDDVTFEHLAAYPDTWAVNIWDLIEPPIRVSVRGLPCPAAASGRSSTRTGTRRTT</sequence>
<evidence type="ECO:0000313" key="2">
    <source>
        <dbReference type="EMBL" id="QMU97829.1"/>
    </source>
</evidence>
<dbReference type="AlphaFoldDB" id="A0A7D8AKM2"/>
<proteinExistence type="predicted"/>
<feature type="region of interest" description="Disordered" evidence="1">
    <location>
        <begin position="145"/>
        <end position="164"/>
    </location>
</feature>
<evidence type="ECO:0000256" key="1">
    <source>
        <dbReference type="SAM" id="MobiDB-lite"/>
    </source>
</evidence>
<reference evidence="2 3" key="1">
    <citation type="journal article" date="2020" name="Front. Microbiol.">
        <title>Design of Bacterial Strain-Specific qPCR Assays Using NGS Data and Publicly Available Resources and Its Application to Track Biocontrol Strains.</title>
        <authorList>
            <person name="Hernandez I."/>
            <person name="Sant C."/>
            <person name="Martinez R."/>
            <person name="Fernandez C."/>
        </authorList>
    </citation>
    <scope>NUCLEOTIDE SEQUENCE [LARGE SCALE GENOMIC DNA]</scope>
    <source>
        <strain evidence="2 3">B24</strain>
    </source>
</reference>